<evidence type="ECO:0000256" key="6">
    <source>
        <dbReference type="PIRNR" id="PIRNR000139"/>
    </source>
</evidence>
<organism evidence="8 9">
    <name type="scientific">Bacillus salipaludis</name>
    <dbReference type="NCBI Taxonomy" id="2547811"/>
    <lineage>
        <taxon>Bacteria</taxon>
        <taxon>Bacillati</taxon>
        <taxon>Bacillota</taxon>
        <taxon>Bacilli</taxon>
        <taxon>Bacillales</taxon>
        <taxon>Bacillaceae</taxon>
        <taxon>Bacillus</taxon>
    </lineage>
</organism>
<keyword evidence="4 6" id="KW-0408">Iron</keyword>
<evidence type="ECO:0000313" key="9">
    <source>
        <dbReference type="Proteomes" id="UP000295132"/>
    </source>
</evidence>
<keyword evidence="6" id="KW-0249">Electron transport</keyword>
<feature type="domain" description="4Fe-4S ferredoxin-type" evidence="7">
    <location>
        <begin position="56"/>
        <end position="79"/>
    </location>
</feature>
<dbReference type="Pfam" id="PF13183">
    <property type="entry name" value="Fer4_8"/>
    <property type="match status" value="1"/>
</dbReference>
<comment type="catalytic activity">
    <reaction evidence="6">
        <text>glycolate + A = glyoxylate + AH2</text>
        <dbReference type="Rhea" id="RHEA:21264"/>
        <dbReference type="ChEBI" id="CHEBI:13193"/>
        <dbReference type="ChEBI" id="CHEBI:17499"/>
        <dbReference type="ChEBI" id="CHEBI:29805"/>
        <dbReference type="ChEBI" id="CHEBI:36655"/>
        <dbReference type="EC" id="1.1.99.14"/>
    </reaction>
</comment>
<dbReference type="EMBL" id="SMYO01000002">
    <property type="protein sequence ID" value="TDK64243.1"/>
    <property type="molecule type" value="Genomic_DNA"/>
</dbReference>
<keyword evidence="5 6" id="KW-0411">Iron-sulfur</keyword>
<dbReference type="Gene3D" id="1.10.1060.10">
    <property type="entry name" value="Alpha-helical ferredoxin"/>
    <property type="match status" value="1"/>
</dbReference>
<dbReference type="GO" id="GO:0019154">
    <property type="term" value="F:glycolate dehydrogenase activity"/>
    <property type="evidence" value="ECO:0007669"/>
    <property type="project" value="UniProtKB-EC"/>
</dbReference>
<dbReference type="InterPro" id="IPR009051">
    <property type="entry name" value="Helical_ferredxn"/>
</dbReference>
<dbReference type="AlphaFoldDB" id="A0A4R5VYC1"/>
<protein>
    <recommendedName>
        <fullName evidence="6">Glycolate oxidase iron-sulfur subunit</fullName>
        <ecNumber evidence="6">1.1.99.14</ecNumber>
    </recommendedName>
</protein>
<dbReference type="PROSITE" id="PS00198">
    <property type="entry name" value="4FE4S_FER_1"/>
    <property type="match status" value="1"/>
</dbReference>
<dbReference type="SUPFAM" id="SSF54862">
    <property type="entry name" value="4Fe-4S ferredoxins"/>
    <property type="match status" value="1"/>
</dbReference>
<dbReference type="Proteomes" id="UP000295132">
    <property type="component" value="Unassembled WGS sequence"/>
</dbReference>
<dbReference type="GO" id="GO:0051539">
    <property type="term" value="F:4 iron, 4 sulfur cluster binding"/>
    <property type="evidence" value="ECO:0007669"/>
    <property type="project" value="UniProtKB-UniRule"/>
</dbReference>
<dbReference type="InterPro" id="IPR004017">
    <property type="entry name" value="Cys_rich_dom"/>
</dbReference>
<dbReference type="PIRSF" id="PIRSF000139">
    <property type="entry name" value="Glc_ox_4Fe-4S"/>
    <property type="match status" value="1"/>
</dbReference>
<evidence type="ECO:0000256" key="5">
    <source>
        <dbReference type="ARBA" id="ARBA00023014"/>
    </source>
</evidence>
<dbReference type="Pfam" id="PF02754">
    <property type="entry name" value="CCG"/>
    <property type="match status" value="2"/>
</dbReference>
<dbReference type="GO" id="GO:0046872">
    <property type="term" value="F:metal ion binding"/>
    <property type="evidence" value="ECO:0007669"/>
    <property type="project" value="UniProtKB-UniRule"/>
</dbReference>
<evidence type="ECO:0000259" key="7">
    <source>
        <dbReference type="PROSITE" id="PS51379"/>
    </source>
</evidence>
<evidence type="ECO:0000256" key="4">
    <source>
        <dbReference type="ARBA" id="ARBA00023004"/>
    </source>
</evidence>
<sequence length="424" mass="47563">MSRSDRLAYEETFACVQCGYCLPKCPTYETTGVETQSPRGRINLVKLLSEEKISVEAAASSIELCLGCRACETACPTNVQYGTILQSAKEFIANEKPASKMETMLLEKGLPNKKWQKVAGRGLQFAQKTGMVSLARKSGIMKAFPESIQAMESITPMIKMPAKKEREYRVLPPIGKKTHTVGFFVGCIMDVMFSKINDDSMKLLQLAGCEVTLIEEQSCCGALLHHSGKKEETIALAKKNIAAFEHYDFDFIVNSIGGCGAMLVEYPELFEAESEWHSRAEKFAARCKDISVLLTESSLPFTKEIRKIVAYQPSCHLRHVQKVADEPHQLIKKVPGIDYRMFEKQDMCCGSAGIYNVVHYHEAMEVLDQKMNHIEKVEPDIIVTSNPGCHLQMKLGVRRERKEEKIKVVHLVELLAEACEIDKI</sequence>
<evidence type="ECO:0000256" key="3">
    <source>
        <dbReference type="ARBA" id="ARBA00022737"/>
    </source>
</evidence>
<dbReference type="EC" id="1.1.99.14" evidence="6"/>
<dbReference type="RefSeq" id="WP_133333178.1">
    <property type="nucleotide sequence ID" value="NZ_SMYO01000002.1"/>
</dbReference>
<proteinExistence type="predicted"/>
<dbReference type="InterPro" id="IPR012257">
    <property type="entry name" value="Glc_ox_4Fe-4S"/>
</dbReference>
<feature type="domain" description="4Fe-4S ferredoxin-type" evidence="7">
    <location>
        <begin position="5"/>
        <end position="36"/>
    </location>
</feature>
<evidence type="ECO:0000313" key="8">
    <source>
        <dbReference type="EMBL" id="TDK64243.1"/>
    </source>
</evidence>
<dbReference type="PROSITE" id="PS51379">
    <property type="entry name" value="4FE4S_FER_2"/>
    <property type="match status" value="2"/>
</dbReference>
<comment type="cofactor">
    <cofactor evidence="6">
        <name>[4Fe-4S] cluster</name>
        <dbReference type="ChEBI" id="CHEBI:49883"/>
    </cofactor>
    <text evidence="6">Binds 2 [4Fe-4S] clusters.</text>
</comment>
<keyword evidence="3" id="KW-0677">Repeat</keyword>
<dbReference type="PANTHER" id="PTHR32479">
    <property type="entry name" value="GLYCOLATE OXIDASE IRON-SULFUR SUBUNIT"/>
    <property type="match status" value="1"/>
</dbReference>
<accession>A0A4R5VYC1</accession>
<keyword evidence="2 6" id="KW-0479">Metal-binding</keyword>
<gene>
    <name evidence="8" type="ORF">E2K98_05150</name>
</gene>
<name>A0A4R5VYC1_9BACI</name>
<evidence type="ECO:0000256" key="2">
    <source>
        <dbReference type="ARBA" id="ARBA00022723"/>
    </source>
</evidence>
<dbReference type="InterPro" id="IPR017896">
    <property type="entry name" value="4Fe4S_Fe-S-bd"/>
</dbReference>
<evidence type="ECO:0000256" key="1">
    <source>
        <dbReference type="ARBA" id="ARBA00022485"/>
    </source>
</evidence>
<dbReference type="PANTHER" id="PTHR32479:SF17">
    <property type="entry name" value="GLYCOLATE OXIDASE IRON-SULFUR SUBUNIT"/>
    <property type="match status" value="1"/>
</dbReference>
<comment type="catalytic activity">
    <reaction evidence="6">
        <text>(R)-lactate + A = pyruvate + AH2</text>
        <dbReference type="Rhea" id="RHEA:15089"/>
        <dbReference type="ChEBI" id="CHEBI:13193"/>
        <dbReference type="ChEBI" id="CHEBI:15361"/>
        <dbReference type="ChEBI" id="CHEBI:16004"/>
        <dbReference type="ChEBI" id="CHEBI:17499"/>
    </reaction>
</comment>
<comment type="function">
    <text evidence="6">Component of a complex that catalyzes the oxidation of glycolate to glyoxylate.</text>
</comment>
<reference evidence="8 9" key="1">
    <citation type="submission" date="2019-03" db="EMBL/GenBank/DDBJ databases">
        <title>Bacillus niacini sp. nov. a Nicotinate-Metabolizing Mesophile Isolated from Soil.</title>
        <authorList>
            <person name="Zhang G."/>
        </authorList>
    </citation>
    <scope>NUCLEOTIDE SEQUENCE [LARGE SCALE GENOMIC DNA]</scope>
    <source>
        <strain evidence="8 9">WN066</strain>
    </source>
</reference>
<keyword evidence="1 6" id="KW-0004">4Fe-4S</keyword>
<comment type="caution">
    <text evidence="8">The sequence shown here is derived from an EMBL/GenBank/DDBJ whole genome shotgun (WGS) entry which is preliminary data.</text>
</comment>
<keyword evidence="6" id="KW-0813">Transport</keyword>
<dbReference type="InterPro" id="IPR017900">
    <property type="entry name" value="4Fe4S_Fe_S_CS"/>
</dbReference>